<evidence type="ECO:0000256" key="2">
    <source>
        <dbReference type="ARBA" id="ARBA00007444"/>
    </source>
</evidence>
<dbReference type="Gene3D" id="3.30.890.10">
    <property type="entry name" value="Methyl-cpg-binding Protein 2, Chain A"/>
    <property type="match status" value="1"/>
</dbReference>
<evidence type="ECO:0000256" key="1">
    <source>
        <dbReference type="ARBA" id="ARBA00004123"/>
    </source>
</evidence>
<dbReference type="Proteomes" id="UP001295444">
    <property type="component" value="Chromosome 01"/>
</dbReference>
<dbReference type="InterPro" id="IPR037374">
    <property type="entry name" value="BAZ2A/B_Bromo"/>
</dbReference>
<feature type="region of interest" description="Disordered" evidence="15">
    <location>
        <begin position="356"/>
        <end position="386"/>
    </location>
</feature>
<dbReference type="SUPFAM" id="SSF57903">
    <property type="entry name" value="FYVE/PHD zinc finger"/>
    <property type="match status" value="1"/>
</dbReference>
<dbReference type="InterPro" id="IPR017956">
    <property type="entry name" value="AT_hook_DNA-bd_motif"/>
</dbReference>
<keyword evidence="3" id="KW-0479">Metal-binding</keyword>
<keyword evidence="7 14" id="KW-0175">Coiled coil</keyword>
<feature type="compositionally biased region" description="Polar residues" evidence="15">
    <location>
        <begin position="1701"/>
        <end position="1710"/>
    </location>
</feature>
<dbReference type="CDD" id="cd01397">
    <property type="entry name" value="HAT_MBD"/>
    <property type="match status" value="1"/>
</dbReference>
<dbReference type="SMART" id="SM00384">
    <property type="entry name" value="AT_hook"/>
    <property type="match status" value="4"/>
</dbReference>
<dbReference type="InterPro" id="IPR016177">
    <property type="entry name" value="DNA-bd_dom_sf"/>
</dbReference>
<dbReference type="Pfam" id="PF00439">
    <property type="entry name" value="Bromodomain"/>
    <property type="match status" value="1"/>
</dbReference>
<evidence type="ECO:0000256" key="15">
    <source>
        <dbReference type="SAM" id="MobiDB-lite"/>
    </source>
</evidence>
<feature type="domain" description="Bromo" evidence="16">
    <location>
        <begin position="1737"/>
        <end position="1807"/>
    </location>
</feature>
<dbReference type="InterPro" id="IPR028941">
    <property type="entry name" value="WHIM2_dom"/>
</dbReference>
<feature type="compositionally biased region" description="Low complexity" evidence="15">
    <location>
        <begin position="1684"/>
        <end position="1693"/>
    </location>
</feature>
<evidence type="ECO:0000256" key="12">
    <source>
        <dbReference type="PROSITE-ProRule" id="PRU00035"/>
    </source>
</evidence>
<feature type="coiled-coil region" evidence="14">
    <location>
        <begin position="1054"/>
        <end position="1088"/>
    </location>
</feature>
<dbReference type="PRINTS" id="PR00503">
    <property type="entry name" value="BROMODOMAIN"/>
</dbReference>
<feature type="compositionally biased region" description="Polar residues" evidence="15">
    <location>
        <begin position="516"/>
        <end position="536"/>
    </location>
</feature>
<evidence type="ECO:0000256" key="4">
    <source>
        <dbReference type="ARBA" id="ARBA00022771"/>
    </source>
</evidence>
<keyword evidence="8 12" id="KW-0103">Bromodomain</keyword>
<feature type="region of interest" description="Disordered" evidence="15">
    <location>
        <begin position="1680"/>
        <end position="1719"/>
    </location>
</feature>
<keyword evidence="21" id="KW-1185">Reference proteome</keyword>
<evidence type="ECO:0000256" key="8">
    <source>
        <dbReference type="ARBA" id="ARBA00023117"/>
    </source>
</evidence>
<feature type="compositionally biased region" description="Basic and acidic residues" evidence="15">
    <location>
        <begin position="743"/>
        <end position="769"/>
    </location>
</feature>
<dbReference type="InterPro" id="IPR001487">
    <property type="entry name" value="Bromodomain"/>
</dbReference>
<evidence type="ECO:0000259" key="16">
    <source>
        <dbReference type="PROSITE" id="PS50014"/>
    </source>
</evidence>
<evidence type="ECO:0000256" key="11">
    <source>
        <dbReference type="ARBA" id="ARBA00023242"/>
    </source>
</evidence>
<dbReference type="FunFam" id="3.30.40.10:FF:000199">
    <property type="entry name" value="Bromodomain adjacent to zinc finger domain 2B"/>
    <property type="match status" value="1"/>
</dbReference>
<keyword evidence="10" id="KW-0804">Transcription</keyword>
<feature type="compositionally biased region" description="Basic and acidic residues" evidence="15">
    <location>
        <begin position="785"/>
        <end position="802"/>
    </location>
</feature>
<keyword evidence="6" id="KW-0805">Transcription regulation</keyword>
<feature type="domain" description="MBD" evidence="19">
    <location>
        <begin position="558"/>
        <end position="629"/>
    </location>
</feature>
<dbReference type="Pfam" id="PF02791">
    <property type="entry name" value="DDT"/>
    <property type="match status" value="1"/>
</dbReference>
<dbReference type="CDD" id="cd05503">
    <property type="entry name" value="Bromo_BAZ2A_B_like"/>
    <property type="match status" value="1"/>
</dbReference>
<dbReference type="SMART" id="SM00249">
    <property type="entry name" value="PHD"/>
    <property type="match status" value="1"/>
</dbReference>
<dbReference type="PANTHER" id="PTHR45915:SF5">
    <property type="entry name" value="BROMODOMAIN ADJACENT TO ZINC FINGER DOMAIN PROTEIN 2A"/>
    <property type="match status" value="1"/>
</dbReference>
<dbReference type="CDD" id="cd15629">
    <property type="entry name" value="PHD_BAZ2A"/>
    <property type="match status" value="1"/>
</dbReference>
<dbReference type="InterPro" id="IPR018359">
    <property type="entry name" value="Bromodomain_CS"/>
</dbReference>
<feature type="region of interest" description="Disordered" evidence="15">
    <location>
        <begin position="497"/>
        <end position="555"/>
    </location>
</feature>
<keyword evidence="4 13" id="KW-0863">Zinc-finger</keyword>
<comment type="similarity">
    <text evidence="2">Belongs to the WAL family.</text>
</comment>
<dbReference type="InterPro" id="IPR028940">
    <property type="entry name" value="PHD_BAZ2A"/>
</dbReference>
<dbReference type="Gene3D" id="3.30.40.10">
    <property type="entry name" value="Zinc/RING finger domain, C3HC4 (zinc finger)"/>
    <property type="match status" value="1"/>
</dbReference>
<evidence type="ECO:0000259" key="18">
    <source>
        <dbReference type="PROSITE" id="PS50827"/>
    </source>
</evidence>
<dbReference type="SUPFAM" id="SSF54171">
    <property type="entry name" value="DNA-binding domain"/>
    <property type="match status" value="1"/>
</dbReference>
<dbReference type="PROSITE" id="PS00633">
    <property type="entry name" value="BROMODOMAIN_1"/>
    <property type="match status" value="1"/>
</dbReference>
<reference evidence="20" key="1">
    <citation type="submission" date="2022-03" db="EMBL/GenBank/DDBJ databases">
        <authorList>
            <person name="Alioto T."/>
            <person name="Alioto T."/>
            <person name="Gomez Garrido J."/>
        </authorList>
    </citation>
    <scope>NUCLEOTIDE SEQUENCE</scope>
</reference>
<dbReference type="PROSITE" id="PS50982">
    <property type="entry name" value="MBD"/>
    <property type="match status" value="1"/>
</dbReference>
<dbReference type="Pfam" id="PF01429">
    <property type="entry name" value="MBD"/>
    <property type="match status" value="1"/>
</dbReference>
<name>A0AAD1R8A7_PELCU</name>
<dbReference type="PROSITE" id="PS50016">
    <property type="entry name" value="ZF_PHD_2"/>
    <property type="match status" value="1"/>
</dbReference>
<keyword evidence="11" id="KW-0539">Nucleus</keyword>
<dbReference type="Gene3D" id="1.20.920.10">
    <property type="entry name" value="Bromodomain-like"/>
    <property type="match status" value="1"/>
</dbReference>
<proteinExistence type="inferred from homology"/>
<dbReference type="Pfam" id="PF00628">
    <property type="entry name" value="PHD"/>
    <property type="match status" value="1"/>
</dbReference>
<evidence type="ECO:0000313" key="20">
    <source>
        <dbReference type="EMBL" id="CAH2224383.1"/>
    </source>
</evidence>
<dbReference type="InterPro" id="IPR013083">
    <property type="entry name" value="Znf_RING/FYVE/PHD"/>
</dbReference>
<evidence type="ECO:0000256" key="5">
    <source>
        <dbReference type="ARBA" id="ARBA00022833"/>
    </source>
</evidence>
<evidence type="ECO:0000313" key="21">
    <source>
        <dbReference type="Proteomes" id="UP001295444"/>
    </source>
</evidence>
<evidence type="ECO:0000256" key="6">
    <source>
        <dbReference type="ARBA" id="ARBA00023015"/>
    </source>
</evidence>
<evidence type="ECO:0000256" key="13">
    <source>
        <dbReference type="PROSITE-ProRule" id="PRU00146"/>
    </source>
</evidence>
<comment type="subcellular location">
    <subcellularLocation>
        <location evidence="1">Nucleus</location>
    </subcellularLocation>
</comment>
<dbReference type="SMART" id="SM00297">
    <property type="entry name" value="BROMO"/>
    <property type="match status" value="1"/>
</dbReference>
<feature type="region of interest" description="Disordered" evidence="15">
    <location>
        <begin position="743"/>
        <end position="803"/>
    </location>
</feature>
<feature type="domain" description="PHD-type" evidence="17">
    <location>
        <begin position="1612"/>
        <end position="1662"/>
    </location>
</feature>
<dbReference type="GO" id="GO:0008270">
    <property type="term" value="F:zinc ion binding"/>
    <property type="evidence" value="ECO:0007669"/>
    <property type="project" value="UniProtKB-KW"/>
</dbReference>
<dbReference type="PANTHER" id="PTHR45915">
    <property type="entry name" value="TRANSCRIPTION INTERMEDIARY FACTOR"/>
    <property type="match status" value="1"/>
</dbReference>
<keyword evidence="9" id="KW-0238">DNA-binding</keyword>
<dbReference type="SUPFAM" id="SSF47370">
    <property type="entry name" value="Bromodomain"/>
    <property type="match status" value="1"/>
</dbReference>
<dbReference type="GO" id="GO:0033553">
    <property type="term" value="C:rDNA heterochromatin"/>
    <property type="evidence" value="ECO:0007669"/>
    <property type="project" value="TreeGrafter"/>
</dbReference>
<evidence type="ECO:0000256" key="9">
    <source>
        <dbReference type="ARBA" id="ARBA00023125"/>
    </source>
</evidence>
<sequence length="1833" mass="207530">MKTLFLFCFCDCVNKVILSPRPPRTACCCNNNINASSARQPPPFSIGAHFVLCVSECGALSLSRTRRLPAALPASLSRCVYFQPPEPLASSCYLPQARPGTPCEDRPQRAQTLSLSPAWLPDMEANNYLDSSGQPTLPKTSGLKQLPQSSEPVYMTSSHLKLPQQAKGLSCEMPVNGRISPTVSANAQGTFTLDSSPTCHPASANYDYLWKYTKSPILKDCHGLSQCQVNGSSSPVTNGPSCKGSAQENWENHVTSPAASLSFGAQDLCNFNEAKVKVATAANGTNHDFFETSKPVPGLDSCIQTLCPSSNAWKPEQMESNTTEETNNGRGLVECLEPSHEQTDKHSSECNGTEMTLAPFGENMPSTLPPPPDVSNLDDPSQLPSQLEIHNSDSLEPFGTAFSEDPGSSNLFEMEEQEVETQQDNIPLLEHSSLDCPSYSNSASFPPLTENNINCSSMFSDVSASPSLGDSLMQDKKASSMKSVVRRHQIGPCLDHAYSASDIGDEPEQHKAQEPTPVTESISQDEIIQENTSPEPSSAAMELEEEDLEPGNVSRRRMASAEEVRLPLLHGWKREVRIKKGSHRWQGETWYYAPCGKRMKQFPEVIKYLSKNSGPIIRREHFSFSPRMPVGDFYEERDTAEGKQWVMLCSEEIPSRILAITGKRGRPRNMEKAKLRENKVKRGRGRPPKVKMIDLLSKPDAKLLRKLENQDILSDVEKVQLSKLKKKMRRKARNQEAKLEAAKRLKEQRDKEEKEKQQKAKEEAQEQVKKKVRRKTKEKPPPPIHKPDRKQLAQQRRQEQRKRQQFMLEELKKPTEDMCLSDHQPLPDFPRVPGVVLPSRAFSDCLTTVEFLQTYAKVLGFDGNKDVPSLCTLQNGLFNVGDSVGEVQDLLVKLLQTAMIDPGLPHYWQSIKILGERISEISLNRDNVSEILRLFLEAYGGDFAVCDSLRTHPFQALPPHTKAVVLAFLVNELNGSNCIITDIDKTLENISNYRKNKWIIEGKLRRLKFALGKRASRPAPPVTTVVESRRRSSTRVATENDALEEDDLLQQSYMGEESEEKESLTANLVDLERQIDKLTKRQVFFRKKILASSQRLRCVSLGQDRYRRFYWMLPHLGGIFVEGCEEITGEAPEPERTEETPVPIQFEASEVTEEKSFNSATRSRGRPRKPKTESEYPCKSCQCRGSSNGILEPKLPLALVTENKQNQNQSAFNSWLARNQTSIIDSTVLTPESSPSYSDTAATVPGAPHAGDKNATVKQNQWVHLPSRTPFIDTSHDPSPQPNEHLPLQYHAAIPSLTQVNGLKEEKEEPLDSTLLLPTPIPCCTCSNLQRNEKALISSRERRRGRPPSNFFKQIEQKYHNQLIERPIPSDMRQMWWWIKDPVMLESLVKALHPRGIREKVLLKHITKHLEHLKELCARPAIDSLFSFVPTEGHPVSQETLDKWSMADWTFQVDLSILQWVEDLEQRVLSFDLQLRGWTPTSLDSVRSDLKYFEHHLEATDDITVKVKKEEGLYREPSNPLDLAVLRLLDLEQNVERRYLKEPLWVLSEVQHEMLVFTDPENPLSTTEIQYSITSRLRLWRQTLDRCRSAAQVSLCLQQLEKSLAWERSVIKVICLVCRKGDNDECLLLCDSCDRGCHTYCHRPRMAEIPEGDWFCPTCIALQGESEFLRSCGSSKRNKRSRLSFQDSDSPSKSSRRREQTAVSPYQSAEASKRRRIGTRSQSPDLTFCEIILMELESHEDAWPFLEPVNPRIVPGYRKIIKNPMDFSTMRHKLLYGKYSSCEEFAEDAELVFSNCQLFNEDESEVGRAGLALKRFYDSRWEEFSQGRNQVAL</sequence>
<dbReference type="InterPro" id="IPR001739">
    <property type="entry name" value="Methyl_CpG_DNA-bd"/>
</dbReference>
<dbReference type="InterPro" id="IPR019787">
    <property type="entry name" value="Znf_PHD-finger"/>
</dbReference>
<feature type="domain" description="DDT" evidence="18">
    <location>
        <begin position="839"/>
        <end position="904"/>
    </location>
</feature>
<dbReference type="PROSITE" id="PS50014">
    <property type="entry name" value="BROMODOMAIN_2"/>
    <property type="match status" value="1"/>
</dbReference>
<protein>
    <submittedName>
        <fullName evidence="20">Bromodomain adjacent to zinc finger domain 2A</fullName>
    </submittedName>
</protein>
<dbReference type="Pfam" id="PF15613">
    <property type="entry name" value="WSD"/>
    <property type="match status" value="1"/>
</dbReference>
<evidence type="ECO:0000259" key="19">
    <source>
        <dbReference type="PROSITE" id="PS50982"/>
    </source>
</evidence>
<dbReference type="InterPro" id="IPR011011">
    <property type="entry name" value="Znf_FYVE_PHD"/>
</dbReference>
<gene>
    <name evidence="20" type="ORF">PECUL_23A009965</name>
</gene>
<dbReference type="SMART" id="SM00571">
    <property type="entry name" value="DDT"/>
    <property type="match status" value="1"/>
</dbReference>
<accession>A0AAD1R8A7</accession>
<dbReference type="GO" id="GO:0005634">
    <property type="term" value="C:nucleus"/>
    <property type="evidence" value="ECO:0007669"/>
    <property type="project" value="UniProtKB-SubCell"/>
</dbReference>
<evidence type="ECO:0000259" key="17">
    <source>
        <dbReference type="PROSITE" id="PS50016"/>
    </source>
</evidence>
<evidence type="ECO:0000256" key="10">
    <source>
        <dbReference type="ARBA" id="ARBA00023163"/>
    </source>
</evidence>
<dbReference type="InterPro" id="IPR036427">
    <property type="entry name" value="Bromodomain-like_sf"/>
</dbReference>
<dbReference type="SMART" id="SM00391">
    <property type="entry name" value="MBD"/>
    <property type="match status" value="1"/>
</dbReference>
<dbReference type="EMBL" id="OW240912">
    <property type="protein sequence ID" value="CAH2224383.1"/>
    <property type="molecule type" value="Genomic_DNA"/>
</dbReference>
<dbReference type="PROSITE" id="PS50827">
    <property type="entry name" value="DDT"/>
    <property type="match status" value="1"/>
</dbReference>
<dbReference type="InterPro" id="IPR001965">
    <property type="entry name" value="Znf_PHD"/>
</dbReference>
<dbReference type="FunFam" id="3.30.890.10:FF:000002">
    <property type="entry name" value="Bromodomain adjacent to zinc finger domain protein 2B"/>
    <property type="match status" value="1"/>
</dbReference>
<evidence type="ECO:0000256" key="7">
    <source>
        <dbReference type="ARBA" id="ARBA00023054"/>
    </source>
</evidence>
<keyword evidence="5" id="KW-0862">Zinc</keyword>
<feature type="region of interest" description="Disordered" evidence="15">
    <location>
        <begin position="1147"/>
        <end position="1178"/>
    </location>
</feature>
<organism evidence="20 21">
    <name type="scientific">Pelobates cultripes</name>
    <name type="common">Western spadefoot toad</name>
    <dbReference type="NCBI Taxonomy" id="61616"/>
    <lineage>
        <taxon>Eukaryota</taxon>
        <taxon>Metazoa</taxon>
        <taxon>Chordata</taxon>
        <taxon>Craniata</taxon>
        <taxon>Vertebrata</taxon>
        <taxon>Euteleostomi</taxon>
        <taxon>Amphibia</taxon>
        <taxon>Batrachia</taxon>
        <taxon>Anura</taxon>
        <taxon>Pelobatoidea</taxon>
        <taxon>Pelobatidae</taxon>
        <taxon>Pelobates</taxon>
    </lineage>
</organism>
<dbReference type="GO" id="GO:0003677">
    <property type="term" value="F:DNA binding"/>
    <property type="evidence" value="ECO:0007669"/>
    <property type="project" value="UniProtKB-KW"/>
</dbReference>
<evidence type="ECO:0000256" key="3">
    <source>
        <dbReference type="ARBA" id="ARBA00022723"/>
    </source>
</evidence>
<dbReference type="InterPro" id="IPR018501">
    <property type="entry name" value="DDT_dom"/>
</dbReference>
<evidence type="ECO:0000256" key="14">
    <source>
        <dbReference type="SAM" id="Coils"/>
    </source>
</evidence>